<keyword evidence="9" id="KW-0862">Zinc</keyword>
<dbReference type="NCBIfam" id="NF008758">
    <property type="entry name" value="PRK11789.1"/>
    <property type="match status" value="1"/>
</dbReference>
<evidence type="ECO:0000256" key="3">
    <source>
        <dbReference type="ARBA" id="ARBA00004496"/>
    </source>
</evidence>
<dbReference type="PANTHER" id="PTHR30417:SF4">
    <property type="entry name" value="1,6-ANHYDRO-N-ACETYLMURAMYL-L-ALANINE AMIDASE AMPD"/>
    <property type="match status" value="1"/>
</dbReference>
<keyword evidence="7" id="KW-0479">Metal-binding</keyword>
<dbReference type="CDD" id="cd06583">
    <property type="entry name" value="PGRP"/>
    <property type="match status" value="1"/>
</dbReference>
<keyword evidence="8" id="KW-0378">Hydrolase</keyword>
<evidence type="ECO:0000256" key="4">
    <source>
        <dbReference type="ARBA" id="ARBA00007553"/>
    </source>
</evidence>
<comment type="catalytic activity">
    <reaction evidence="1">
        <text>Hydrolyzes the link between N-acetylmuramoyl residues and L-amino acid residues in certain cell-wall glycopeptides.</text>
        <dbReference type="EC" id="3.5.1.28"/>
    </reaction>
</comment>
<evidence type="ECO:0000256" key="13">
    <source>
        <dbReference type="SAM" id="MobiDB-lite"/>
    </source>
</evidence>
<dbReference type="SUPFAM" id="SSF55846">
    <property type="entry name" value="N-acetylmuramoyl-L-alanine amidase-like"/>
    <property type="match status" value="1"/>
</dbReference>
<dbReference type="PANTHER" id="PTHR30417">
    <property type="entry name" value="N-ACETYLMURAMOYL-L-ALANINE AMIDASE AMID"/>
    <property type="match status" value="1"/>
</dbReference>
<evidence type="ECO:0000256" key="6">
    <source>
        <dbReference type="ARBA" id="ARBA00022490"/>
    </source>
</evidence>
<evidence type="ECO:0000256" key="10">
    <source>
        <dbReference type="ARBA" id="ARBA00023316"/>
    </source>
</evidence>
<dbReference type="InterPro" id="IPR002502">
    <property type="entry name" value="Amidase_domain"/>
</dbReference>
<protein>
    <recommendedName>
        <fullName evidence="11">1,6-anhydro-N-acetylmuramyl-L-alanine amidase AmpD</fullName>
        <ecNumber evidence="5">3.5.1.28</ecNumber>
    </recommendedName>
    <alternativeName>
        <fullName evidence="12">N-acetylmuramoyl-L-alanine amidase</fullName>
    </alternativeName>
</protein>
<keyword evidence="10" id="KW-0961">Cell wall biogenesis/degradation</keyword>
<dbReference type="RefSeq" id="WP_244946525.1">
    <property type="nucleotide sequence ID" value="NZ_RJUL01000001.1"/>
</dbReference>
<comment type="cofactor">
    <cofactor evidence="2">
        <name>Zn(2+)</name>
        <dbReference type="ChEBI" id="CHEBI:29105"/>
    </cofactor>
</comment>
<dbReference type="EC" id="3.5.1.28" evidence="5"/>
<dbReference type="InterPro" id="IPR036505">
    <property type="entry name" value="Amidase/PGRP_sf"/>
</dbReference>
<dbReference type="GO" id="GO:0008745">
    <property type="term" value="F:N-acetylmuramoyl-L-alanine amidase activity"/>
    <property type="evidence" value="ECO:0007669"/>
    <property type="project" value="UniProtKB-EC"/>
</dbReference>
<dbReference type="STRING" id="584787.GCA_001247655_03660"/>
<evidence type="ECO:0000313" key="15">
    <source>
        <dbReference type="EMBL" id="ROQ30749.1"/>
    </source>
</evidence>
<keyword evidence="16" id="KW-1185">Reference proteome</keyword>
<dbReference type="AlphaFoldDB" id="A0A3N1PRA3"/>
<evidence type="ECO:0000256" key="9">
    <source>
        <dbReference type="ARBA" id="ARBA00022833"/>
    </source>
</evidence>
<gene>
    <name evidence="15" type="ORF">EDC28_101441</name>
</gene>
<dbReference type="InterPro" id="IPR051206">
    <property type="entry name" value="NAMLAA_amidase_2"/>
</dbReference>
<dbReference type="GO" id="GO:0009253">
    <property type="term" value="P:peptidoglycan catabolic process"/>
    <property type="evidence" value="ECO:0007669"/>
    <property type="project" value="InterPro"/>
</dbReference>
<evidence type="ECO:0000256" key="8">
    <source>
        <dbReference type="ARBA" id="ARBA00022801"/>
    </source>
</evidence>
<sequence length="179" mass="20280">MTDWYPGAKRHPSPHCDDRPDNLRPDLLVIHNISLPPQHFGQGLVPAFFDGSLDCRAHPWLARLEGVRVSAHFFIERDGTLWQLVAISQRAWHAGLSQFAGRERLNDSSVGVELEGADHLPFTLAQYQALARLSAWLFTHTDIGPHRVTGHETIAPIRKTDPGPLFDWLTYYRLMELTA</sequence>
<feature type="region of interest" description="Disordered" evidence="13">
    <location>
        <begin position="1"/>
        <end position="20"/>
    </location>
</feature>
<comment type="caution">
    <text evidence="15">The sequence shown here is derived from an EMBL/GenBank/DDBJ whole genome shotgun (WGS) entry which is preliminary data.</text>
</comment>
<evidence type="ECO:0000256" key="1">
    <source>
        <dbReference type="ARBA" id="ARBA00001561"/>
    </source>
</evidence>
<dbReference type="GO" id="GO:0009254">
    <property type="term" value="P:peptidoglycan turnover"/>
    <property type="evidence" value="ECO:0007669"/>
    <property type="project" value="TreeGrafter"/>
</dbReference>
<evidence type="ECO:0000313" key="16">
    <source>
        <dbReference type="Proteomes" id="UP000268033"/>
    </source>
</evidence>
<dbReference type="EMBL" id="RJUL01000001">
    <property type="protein sequence ID" value="ROQ30749.1"/>
    <property type="molecule type" value="Genomic_DNA"/>
</dbReference>
<dbReference type="Proteomes" id="UP000268033">
    <property type="component" value="Unassembled WGS sequence"/>
</dbReference>
<dbReference type="GO" id="GO:0005737">
    <property type="term" value="C:cytoplasm"/>
    <property type="evidence" value="ECO:0007669"/>
    <property type="project" value="UniProtKB-SubCell"/>
</dbReference>
<comment type="subcellular location">
    <subcellularLocation>
        <location evidence="3">Cytoplasm</location>
    </subcellularLocation>
</comment>
<accession>A0A3N1PRA3</accession>
<evidence type="ECO:0000256" key="2">
    <source>
        <dbReference type="ARBA" id="ARBA00001947"/>
    </source>
</evidence>
<dbReference type="GO" id="GO:0046872">
    <property type="term" value="F:metal ion binding"/>
    <property type="evidence" value="ECO:0007669"/>
    <property type="project" value="UniProtKB-KW"/>
</dbReference>
<evidence type="ECO:0000259" key="14">
    <source>
        <dbReference type="SMART" id="SM00644"/>
    </source>
</evidence>
<evidence type="ECO:0000256" key="12">
    <source>
        <dbReference type="ARBA" id="ARBA00042615"/>
    </source>
</evidence>
<dbReference type="Gene3D" id="3.40.80.10">
    <property type="entry name" value="Peptidoglycan recognition protein-like"/>
    <property type="match status" value="1"/>
</dbReference>
<comment type="similarity">
    <text evidence="4">Belongs to the N-acetylmuramoyl-L-alanine amidase 2 family.</text>
</comment>
<evidence type="ECO:0000256" key="11">
    <source>
        <dbReference type="ARBA" id="ARBA00039257"/>
    </source>
</evidence>
<evidence type="ECO:0000256" key="7">
    <source>
        <dbReference type="ARBA" id="ARBA00022723"/>
    </source>
</evidence>
<dbReference type="SMART" id="SM00644">
    <property type="entry name" value="Ami_2"/>
    <property type="match status" value="1"/>
</dbReference>
<organism evidence="15 16">
    <name type="scientific">Gallaecimonas pentaromativorans</name>
    <dbReference type="NCBI Taxonomy" id="584787"/>
    <lineage>
        <taxon>Bacteria</taxon>
        <taxon>Pseudomonadati</taxon>
        <taxon>Pseudomonadota</taxon>
        <taxon>Gammaproteobacteria</taxon>
        <taxon>Enterobacterales</taxon>
        <taxon>Gallaecimonadaceae</taxon>
        <taxon>Gallaecimonas</taxon>
    </lineage>
</organism>
<evidence type="ECO:0000256" key="5">
    <source>
        <dbReference type="ARBA" id="ARBA00011901"/>
    </source>
</evidence>
<dbReference type="Pfam" id="PF01510">
    <property type="entry name" value="Amidase_2"/>
    <property type="match status" value="1"/>
</dbReference>
<feature type="domain" description="N-acetylmuramoyl-L-alanine amidase" evidence="14">
    <location>
        <begin position="13"/>
        <end position="163"/>
    </location>
</feature>
<reference evidence="15 16" key="1">
    <citation type="submission" date="2018-11" db="EMBL/GenBank/DDBJ databases">
        <title>Genomic Encyclopedia of Type Strains, Phase IV (KMG-IV): sequencing the most valuable type-strain genomes for metagenomic binning, comparative biology and taxonomic classification.</title>
        <authorList>
            <person name="Goeker M."/>
        </authorList>
    </citation>
    <scope>NUCLEOTIDE SEQUENCE [LARGE SCALE GENOMIC DNA]</scope>
    <source>
        <strain evidence="15 16">DSM 21945</strain>
    </source>
</reference>
<keyword evidence="6" id="KW-0963">Cytoplasm</keyword>
<dbReference type="GO" id="GO:0071555">
    <property type="term" value="P:cell wall organization"/>
    <property type="evidence" value="ECO:0007669"/>
    <property type="project" value="UniProtKB-KW"/>
</dbReference>
<proteinExistence type="inferred from homology"/>
<name>A0A3N1PRA3_9GAMM</name>